<dbReference type="STRING" id="37003.ENSKMAP00000024362"/>
<evidence type="ECO:0000256" key="1">
    <source>
        <dbReference type="ARBA" id="ARBA00022536"/>
    </source>
</evidence>
<evidence type="ECO:0000259" key="6">
    <source>
        <dbReference type="PROSITE" id="PS50026"/>
    </source>
</evidence>
<dbReference type="PROSITE" id="PS00022">
    <property type="entry name" value="EGF_1"/>
    <property type="match status" value="1"/>
</dbReference>
<dbReference type="SMART" id="SM00181">
    <property type="entry name" value="EGF"/>
    <property type="match status" value="2"/>
</dbReference>
<dbReference type="InterPro" id="IPR000742">
    <property type="entry name" value="EGF"/>
</dbReference>
<evidence type="ECO:0000256" key="3">
    <source>
        <dbReference type="ARBA" id="ARBA00022737"/>
    </source>
</evidence>
<dbReference type="SUPFAM" id="SSF57196">
    <property type="entry name" value="EGF/Laminin"/>
    <property type="match status" value="1"/>
</dbReference>
<comment type="caution">
    <text evidence="4">Lacks conserved residue(s) required for the propagation of feature annotation.</text>
</comment>
<feature type="signal peptide" evidence="5">
    <location>
        <begin position="1"/>
        <end position="20"/>
    </location>
</feature>
<reference evidence="7" key="1">
    <citation type="submission" date="2025-08" db="UniProtKB">
        <authorList>
            <consortium name="Ensembl"/>
        </authorList>
    </citation>
    <scope>IDENTIFICATION</scope>
</reference>
<feature type="domain" description="EGF-like" evidence="6">
    <location>
        <begin position="165"/>
        <end position="200"/>
    </location>
</feature>
<keyword evidence="1 4" id="KW-0245">EGF-like domain</keyword>
<reference evidence="7" key="2">
    <citation type="submission" date="2025-09" db="UniProtKB">
        <authorList>
            <consortium name="Ensembl"/>
        </authorList>
    </citation>
    <scope>IDENTIFICATION</scope>
</reference>
<evidence type="ECO:0000313" key="7">
    <source>
        <dbReference type="Ensembl" id="ENSKMAP00000024362.1"/>
    </source>
</evidence>
<dbReference type="Gene3D" id="2.10.25.10">
    <property type="entry name" value="Laminin"/>
    <property type="match status" value="1"/>
</dbReference>
<evidence type="ECO:0000256" key="2">
    <source>
        <dbReference type="ARBA" id="ARBA00022729"/>
    </source>
</evidence>
<feature type="disulfide bond" evidence="4">
    <location>
        <begin position="190"/>
        <end position="199"/>
    </location>
</feature>
<evidence type="ECO:0000313" key="8">
    <source>
        <dbReference type="Proteomes" id="UP000264800"/>
    </source>
</evidence>
<dbReference type="Proteomes" id="UP000264800">
    <property type="component" value="Unplaced"/>
</dbReference>
<keyword evidence="4" id="KW-1015">Disulfide bond</keyword>
<accession>A0A3Q3GLC5</accession>
<evidence type="ECO:0000256" key="5">
    <source>
        <dbReference type="SAM" id="SignalP"/>
    </source>
</evidence>
<dbReference type="OMA" id="HFTVNCS"/>
<dbReference type="Ensembl" id="ENSKMAT00000024668.1">
    <property type="protein sequence ID" value="ENSKMAP00000024362.1"/>
    <property type="gene ID" value="ENSKMAG00000018067.1"/>
</dbReference>
<dbReference type="PROSITE" id="PS50026">
    <property type="entry name" value="EGF_3"/>
    <property type="match status" value="2"/>
</dbReference>
<feature type="chain" id="PRO_5018720933" description="EGF-like domain-containing protein" evidence="5">
    <location>
        <begin position="21"/>
        <end position="282"/>
    </location>
</feature>
<dbReference type="PANTHER" id="PTHR12916">
    <property type="entry name" value="CYTOCHROME C OXIDASE POLYPEPTIDE VIC-2"/>
    <property type="match status" value="1"/>
</dbReference>
<keyword evidence="2 5" id="KW-0732">Signal</keyword>
<dbReference type="GeneTree" id="ENSGT00940000177911"/>
<evidence type="ECO:0000256" key="4">
    <source>
        <dbReference type="PROSITE-ProRule" id="PRU00076"/>
    </source>
</evidence>
<feature type="disulfide bond" evidence="4">
    <location>
        <begin position="228"/>
        <end position="237"/>
    </location>
</feature>
<dbReference type="AlphaFoldDB" id="A0A3Q3GLC5"/>
<keyword evidence="3" id="KW-0677">Repeat</keyword>
<feature type="domain" description="EGF-like" evidence="6">
    <location>
        <begin position="202"/>
        <end position="238"/>
    </location>
</feature>
<dbReference type="PANTHER" id="PTHR12916:SF4">
    <property type="entry name" value="UNINFLATABLE, ISOFORM C"/>
    <property type="match status" value="1"/>
</dbReference>
<protein>
    <recommendedName>
        <fullName evidence="6">EGF-like domain-containing protein</fullName>
    </recommendedName>
</protein>
<organism evidence="7 8">
    <name type="scientific">Kryptolebias marmoratus</name>
    <name type="common">Mangrove killifish</name>
    <name type="synonym">Rivulus marmoratus</name>
    <dbReference type="NCBI Taxonomy" id="37003"/>
    <lineage>
        <taxon>Eukaryota</taxon>
        <taxon>Metazoa</taxon>
        <taxon>Chordata</taxon>
        <taxon>Craniata</taxon>
        <taxon>Vertebrata</taxon>
        <taxon>Euteleostomi</taxon>
        <taxon>Actinopterygii</taxon>
        <taxon>Neopterygii</taxon>
        <taxon>Teleostei</taxon>
        <taxon>Neoteleostei</taxon>
        <taxon>Acanthomorphata</taxon>
        <taxon>Ovalentaria</taxon>
        <taxon>Atherinomorphae</taxon>
        <taxon>Cyprinodontiformes</taxon>
        <taxon>Rivulidae</taxon>
        <taxon>Kryptolebias</taxon>
    </lineage>
</organism>
<proteinExistence type="predicted"/>
<sequence>MWALLFHIIAVFVAAHVIQCQTVCSRQASLEWHPKKHTIQMNWTLTGNICRSRFECWGTLGEDKSSEQPFNFPQICPLQLQHGNELLMSADETLRSYGTRILSVSKDTFESCSTNGEFKKQFLFPYIINKSEQVEAKWIVPGHHYFIALHEEDAQLWVNCSEVVGKENCDRICENGTCVEMSPTSFKCICDNGSSGPLCKKKKALCDPNPCRNDGQCAETPKGFVCHCPDSQVDLDCASHSCQGERNCTAGEHVSGCVCADGTLVPECRRQQSMCSPSPCLN</sequence>
<keyword evidence="8" id="KW-1185">Reference proteome</keyword>
<name>A0A3Q3GLC5_KRYMA</name>